<name>A0A9P4QVL9_9PLEO</name>
<evidence type="ECO:0000313" key="3">
    <source>
        <dbReference type="Proteomes" id="UP000799444"/>
    </source>
</evidence>
<keyword evidence="1" id="KW-1133">Transmembrane helix</keyword>
<evidence type="ECO:0000313" key="2">
    <source>
        <dbReference type="EMBL" id="KAF2731914.1"/>
    </source>
</evidence>
<proteinExistence type="predicted"/>
<keyword evidence="3" id="KW-1185">Reference proteome</keyword>
<dbReference type="Proteomes" id="UP000799444">
    <property type="component" value="Unassembled WGS sequence"/>
</dbReference>
<reference evidence="2" key="1">
    <citation type="journal article" date="2020" name="Stud. Mycol.">
        <title>101 Dothideomycetes genomes: a test case for predicting lifestyles and emergence of pathogens.</title>
        <authorList>
            <person name="Haridas S."/>
            <person name="Albert R."/>
            <person name="Binder M."/>
            <person name="Bloem J."/>
            <person name="Labutti K."/>
            <person name="Salamov A."/>
            <person name="Andreopoulos B."/>
            <person name="Baker S."/>
            <person name="Barry K."/>
            <person name="Bills G."/>
            <person name="Bluhm B."/>
            <person name="Cannon C."/>
            <person name="Castanera R."/>
            <person name="Culley D."/>
            <person name="Daum C."/>
            <person name="Ezra D."/>
            <person name="Gonzalez J."/>
            <person name="Henrissat B."/>
            <person name="Kuo A."/>
            <person name="Liang C."/>
            <person name="Lipzen A."/>
            <person name="Lutzoni F."/>
            <person name="Magnuson J."/>
            <person name="Mondo S."/>
            <person name="Nolan M."/>
            <person name="Ohm R."/>
            <person name="Pangilinan J."/>
            <person name="Park H.-J."/>
            <person name="Ramirez L."/>
            <person name="Alfaro M."/>
            <person name="Sun H."/>
            <person name="Tritt A."/>
            <person name="Yoshinaga Y."/>
            <person name="Zwiers L.-H."/>
            <person name="Turgeon B."/>
            <person name="Goodwin S."/>
            <person name="Spatafora J."/>
            <person name="Crous P."/>
            <person name="Grigoriev I."/>
        </authorList>
    </citation>
    <scope>NUCLEOTIDE SEQUENCE</scope>
    <source>
        <strain evidence="2">CBS 125425</strain>
    </source>
</reference>
<keyword evidence="1" id="KW-0472">Membrane</keyword>
<accession>A0A9P4QVL9</accession>
<evidence type="ECO:0000256" key="1">
    <source>
        <dbReference type="SAM" id="Phobius"/>
    </source>
</evidence>
<organism evidence="2 3">
    <name type="scientific">Polyplosphaeria fusca</name>
    <dbReference type="NCBI Taxonomy" id="682080"/>
    <lineage>
        <taxon>Eukaryota</taxon>
        <taxon>Fungi</taxon>
        <taxon>Dikarya</taxon>
        <taxon>Ascomycota</taxon>
        <taxon>Pezizomycotina</taxon>
        <taxon>Dothideomycetes</taxon>
        <taxon>Pleosporomycetidae</taxon>
        <taxon>Pleosporales</taxon>
        <taxon>Tetraplosphaeriaceae</taxon>
        <taxon>Polyplosphaeria</taxon>
    </lineage>
</organism>
<protein>
    <submittedName>
        <fullName evidence="2">Uncharacterized protein</fullName>
    </submittedName>
</protein>
<feature type="transmembrane region" description="Helical" evidence="1">
    <location>
        <begin position="53"/>
        <end position="71"/>
    </location>
</feature>
<sequence>MDDPNALGPSDVKLKHISTALEKVEPFHLRMRLQRQRFAGNAQLNPYAEAQALISRTVAIYLILHLSYLVLF</sequence>
<keyword evidence="1" id="KW-0812">Transmembrane</keyword>
<dbReference type="AlphaFoldDB" id="A0A9P4QVL9"/>
<gene>
    <name evidence="2" type="ORF">EJ04DRAFT_514212</name>
</gene>
<dbReference type="EMBL" id="ML996186">
    <property type="protein sequence ID" value="KAF2731914.1"/>
    <property type="molecule type" value="Genomic_DNA"/>
</dbReference>
<dbReference type="OrthoDB" id="3772764at2759"/>
<comment type="caution">
    <text evidence="2">The sequence shown here is derived from an EMBL/GenBank/DDBJ whole genome shotgun (WGS) entry which is preliminary data.</text>
</comment>